<sequence length="233" mass="25969">MAFIDAQRCFYSHGTVYLDLLDICWLRQLGKTSSVGWEEAATACLRSVCDAHVRCRLLATRASLQPLRKLDAECLTAVIHRMVLQVTGLEQEADSEEREPFSLVWCNGTILDQCGDCGEQVFYDLAFANELAAHIVIQLGGCVWTDAAGNEEKVEVFRYPPSGWELGWFSAHNTPCYWKRSTAEVSPKFPGEIRLMGSERSFVFLPGGRGWQPSGTARDPGIVADHLNQRPAL</sequence>
<comment type="caution">
    <text evidence="1">The sequence shown here is derived from an EMBL/GenBank/DDBJ whole genome shotgun (WGS) entry which is preliminary data.</text>
</comment>
<keyword evidence="2" id="KW-1185">Reference proteome</keyword>
<dbReference type="EMBL" id="CAJNIZ010004958">
    <property type="protein sequence ID" value="CAE7237582.1"/>
    <property type="molecule type" value="Genomic_DNA"/>
</dbReference>
<protein>
    <submittedName>
        <fullName evidence="1">Uncharacterized protein</fullName>
    </submittedName>
</protein>
<dbReference type="AlphaFoldDB" id="A0A812L9M4"/>
<reference evidence="1" key="1">
    <citation type="submission" date="2021-02" db="EMBL/GenBank/DDBJ databases">
        <authorList>
            <person name="Dougan E. K."/>
            <person name="Rhodes N."/>
            <person name="Thang M."/>
            <person name="Chan C."/>
        </authorList>
    </citation>
    <scope>NUCLEOTIDE SEQUENCE</scope>
</reference>
<organism evidence="1 2">
    <name type="scientific">Symbiodinium pilosum</name>
    <name type="common">Dinoflagellate</name>
    <dbReference type="NCBI Taxonomy" id="2952"/>
    <lineage>
        <taxon>Eukaryota</taxon>
        <taxon>Sar</taxon>
        <taxon>Alveolata</taxon>
        <taxon>Dinophyceae</taxon>
        <taxon>Suessiales</taxon>
        <taxon>Symbiodiniaceae</taxon>
        <taxon>Symbiodinium</taxon>
    </lineage>
</organism>
<evidence type="ECO:0000313" key="1">
    <source>
        <dbReference type="EMBL" id="CAE7237582.1"/>
    </source>
</evidence>
<name>A0A812L9M4_SYMPI</name>
<evidence type="ECO:0000313" key="2">
    <source>
        <dbReference type="Proteomes" id="UP000649617"/>
    </source>
</evidence>
<gene>
    <name evidence="1" type="ORF">SPIL2461_LOCUS3929</name>
</gene>
<dbReference type="OrthoDB" id="10450397at2759"/>
<proteinExistence type="predicted"/>
<dbReference type="Proteomes" id="UP000649617">
    <property type="component" value="Unassembled WGS sequence"/>
</dbReference>
<accession>A0A812L9M4</accession>